<dbReference type="InterPro" id="IPR037219">
    <property type="entry name" value="Peptidase_M41-like"/>
</dbReference>
<evidence type="ECO:0000256" key="4">
    <source>
        <dbReference type="ARBA" id="ARBA00022670"/>
    </source>
</evidence>
<dbReference type="Pfam" id="PF17862">
    <property type="entry name" value="AAA_lid_3"/>
    <property type="match status" value="1"/>
</dbReference>
<gene>
    <name evidence="13" type="ORF">WJX75_000700</name>
</gene>
<evidence type="ECO:0000256" key="7">
    <source>
        <dbReference type="ARBA" id="ARBA00022801"/>
    </source>
</evidence>
<evidence type="ECO:0000256" key="1">
    <source>
        <dbReference type="ARBA" id="ARBA00001947"/>
    </source>
</evidence>
<evidence type="ECO:0000256" key="9">
    <source>
        <dbReference type="ARBA" id="ARBA00022840"/>
    </source>
</evidence>
<evidence type="ECO:0000256" key="6">
    <source>
        <dbReference type="ARBA" id="ARBA00022741"/>
    </source>
</evidence>
<evidence type="ECO:0000256" key="8">
    <source>
        <dbReference type="ARBA" id="ARBA00022833"/>
    </source>
</evidence>
<evidence type="ECO:0000256" key="3">
    <source>
        <dbReference type="ARBA" id="ARBA00010550"/>
    </source>
</evidence>
<keyword evidence="5" id="KW-0479">Metal-binding</keyword>
<dbReference type="EMBL" id="JALJOT010000003">
    <property type="protein sequence ID" value="KAK9916269.1"/>
    <property type="molecule type" value="Genomic_DNA"/>
</dbReference>
<evidence type="ECO:0000256" key="5">
    <source>
        <dbReference type="ARBA" id="ARBA00022723"/>
    </source>
</evidence>
<proteinExistence type="inferred from homology"/>
<dbReference type="NCBIfam" id="TIGR01241">
    <property type="entry name" value="FtsH_fam"/>
    <property type="match status" value="1"/>
</dbReference>
<keyword evidence="9" id="KW-0067">ATP-binding</keyword>
<evidence type="ECO:0000313" key="14">
    <source>
        <dbReference type="Proteomes" id="UP001491310"/>
    </source>
</evidence>
<evidence type="ECO:0000256" key="2">
    <source>
        <dbReference type="ARBA" id="ARBA00010044"/>
    </source>
</evidence>
<dbReference type="Gene3D" id="1.20.58.760">
    <property type="entry name" value="Peptidase M41"/>
    <property type="match status" value="1"/>
</dbReference>
<feature type="compositionally biased region" description="Basic and acidic residues" evidence="11">
    <location>
        <begin position="92"/>
        <end position="101"/>
    </location>
</feature>
<dbReference type="Pfam" id="PF00004">
    <property type="entry name" value="AAA"/>
    <property type="match status" value="1"/>
</dbReference>
<dbReference type="SUPFAM" id="SSF140990">
    <property type="entry name" value="FtsH protease domain-like"/>
    <property type="match status" value="1"/>
</dbReference>
<comment type="caution">
    <text evidence="13">The sequence shown here is derived from an EMBL/GenBank/DDBJ whole genome shotgun (WGS) entry which is preliminary data.</text>
</comment>
<keyword evidence="14" id="KW-1185">Reference proteome</keyword>
<dbReference type="Pfam" id="PF06480">
    <property type="entry name" value="FtsH_ext"/>
    <property type="match status" value="1"/>
</dbReference>
<protein>
    <recommendedName>
        <fullName evidence="12">AAA+ ATPase domain-containing protein</fullName>
    </recommendedName>
</protein>
<dbReference type="Gene3D" id="3.40.1690.20">
    <property type="match status" value="1"/>
</dbReference>
<dbReference type="InterPro" id="IPR011546">
    <property type="entry name" value="Pept_M41_FtsH_extracell"/>
</dbReference>
<keyword evidence="4" id="KW-0645">Protease</keyword>
<comment type="similarity">
    <text evidence="3">In the N-terminal section; belongs to the AAA ATPase family.</text>
</comment>
<dbReference type="InterPro" id="IPR050928">
    <property type="entry name" value="ATP-dep_Zn_Metalloprotease"/>
</dbReference>
<evidence type="ECO:0000259" key="12">
    <source>
        <dbReference type="SMART" id="SM00382"/>
    </source>
</evidence>
<keyword evidence="10" id="KW-0482">Metalloprotease</keyword>
<evidence type="ECO:0000256" key="11">
    <source>
        <dbReference type="SAM" id="MobiDB-lite"/>
    </source>
</evidence>
<dbReference type="InterPro" id="IPR005936">
    <property type="entry name" value="FtsH"/>
</dbReference>
<keyword evidence="7" id="KW-0378">Hydrolase</keyword>
<dbReference type="Gene3D" id="3.40.50.300">
    <property type="entry name" value="P-loop containing nucleotide triphosphate hydrolases"/>
    <property type="match status" value="1"/>
</dbReference>
<dbReference type="CDD" id="cd19501">
    <property type="entry name" value="RecA-like_FtsH"/>
    <property type="match status" value="1"/>
</dbReference>
<name>A0ABR2YWK9_9CHLO</name>
<dbReference type="Proteomes" id="UP001491310">
    <property type="component" value="Unassembled WGS sequence"/>
</dbReference>
<dbReference type="PANTHER" id="PTHR43655">
    <property type="entry name" value="ATP-DEPENDENT PROTEASE"/>
    <property type="match status" value="1"/>
</dbReference>
<dbReference type="Gene3D" id="1.10.8.60">
    <property type="match status" value="1"/>
</dbReference>
<dbReference type="InterPro" id="IPR003959">
    <property type="entry name" value="ATPase_AAA_core"/>
</dbReference>
<dbReference type="PANTHER" id="PTHR43655:SF2">
    <property type="entry name" value="AFG3 LIKE MATRIX AAA PEPTIDASE SUBUNIT 2, ISOFORM A"/>
    <property type="match status" value="1"/>
</dbReference>
<feature type="domain" description="AAA+ ATPase" evidence="12">
    <location>
        <begin position="330"/>
        <end position="470"/>
    </location>
</feature>
<reference evidence="13 14" key="1">
    <citation type="journal article" date="2024" name="Nat. Commun.">
        <title>Phylogenomics reveals the evolutionary origins of lichenization in chlorophyte algae.</title>
        <authorList>
            <person name="Puginier C."/>
            <person name="Libourel C."/>
            <person name="Otte J."/>
            <person name="Skaloud P."/>
            <person name="Haon M."/>
            <person name="Grisel S."/>
            <person name="Petersen M."/>
            <person name="Berrin J.G."/>
            <person name="Delaux P.M."/>
            <person name="Dal Grande F."/>
            <person name="Keller J."/>
        </authorList>
    </citation>
    <scope>NUCLEOTIDE SEQUENCE [LARGE SCALE GENOMIC DNA]</scope>
    <source>
        <strain evidence="13 14">SAG 216-7</strain>
    </source>
</reference>
<dbReference type="InterPro" id="IPR000642">
    <property type="entry name" value="Peptidase_M41"/>
</dbReference>
<comment type="cofactor">
    <cofactor evidence="1">
        <name>Zn(2+)</name>
        <dbReference type="ChEBI" id="CHEBI:29105"/>
    </cofactor>
</comment>
<dbReference type="Pfam" id="PF01434">
    <property type="entry name" value="Peptidase_M41"/>
    <property type="match status" value="1"/>
</dbReference>
<dbReference type="InterPro" id="IPR003593">
    <property type="entry name" value="AAA+_ATPase"/>
</dbReference>
<organism evidence="13 14">
    <name type="scientific">Coccomyxa subellipsoidea</name>
    <dbReference type="NCBI Taxonomy" id="248742"/>
    <lineage>
        <taxon>Eukaryota</taxon>
        <taxon>Viridiplantae</taxon>
        <taxon>Chlorophyta</taxon>
        <taxon>core chlorophytes</taxon>
        <taxon>Trebouxiophyceae</taxon>
        <taxon>Trebouxiophyceae incertae sedis</taxon>
        <taxon>Coccomyxaceae</taxon>
        <taxon>Coccomyxa</taxon>
    </lineage>
</organism>
<dbReference type="SUPFAM" id="SSF52540">
    <property type="entry name" value="P-loop containing nucleoside triphosphate hydrolases"/>
    <property type="match status" value="1"/>
</dbReference>
<comment type="similarity">
    <text evidence="2">In the C-terminal section; belongs to the peptidase M41 family.</text>
</comment>
<dbReference type="PROSITE" id="PS00674">
    <property type="entry name" value="AAA"/>
    <property type="match status" value="1"/>
</dbReference>
<dbReference type="InterPro" id="IPR041569">
    <property type="entry name" value="AAA_lid_3"/>
</dbReference>
<dbReference type="HAMAP" id="MF_01458">
    <property type="entry name" value="FtsH"/>
    <property type="match status" value="1"/>
</dbReference>
<evidence type="ECO:0000313" key="13">
    <source>
        <dbReference type="EMBL" id="KAK9916269.1"/>
    </source>
</evidence>
<dbReference type="SMART" id="SM00382">
    <property type="entry name" value="AAA"/>
    <property type="match status" value="1"/>
</dbReference>
<dbReference type="InterPro" id="IPR027417">
    <property type="entry name" value="P-loop_NTPase"/>
</dbReference>
<keyword evidence="6" id="KW-0547">Nucleotide-binding</keyword>
<feature type="region of interest" description="Disordered" evidence="11">
    <location>
        <begin position="79"/>
        <end position="106"/>
    </location>
</feature>
<dbReference type="InterPro" id="IPR003960">
    <property type="entry name" value="ATPase_AAA_CS"/>
</dbReference>
<accession>A0ABR2YWK9</accession>
<keyword evidence="8" id="KW-0862">Zinc</keyword>
<evidence type="ECO:0000256" key="10">
    <source>
        <dbReference type="ARBA" id="ARBA00023049"/>
    </source>
</evidence>
<sequence>MLSGRLAGTSGASVTSGTAQALLGAEPLSLRSVQRAFASLARQQGVQATGARNLRQVDKTLPFYSRRLFSIEPPPRKGWDKFYPKGKARRPGAKDAKEGENPKVQPNQTAMTGQVVTLMALLGIGALLANLGRPDAQEISFQHFKTQLLSRGLVDKVEVTNKTTAKVFVRPGAKQVDTDGFQTTGTQQGQPGGGGQYKFFFNIGSIDSFERKMEEAQEDLGWSPSSWVPITYANELSWQQELLRLAPTILLIAGYVWFTRRQLGGLGGQGPGGRGLFNVGKAQISVLDKNAKDKVMFKDVAGCDEAKAEIMEFVNFLKSPGKYKDLGAKIPKGALLVGPPGTGKTLLAKATAGEAQVPFLSIAGSDFMEMFVGVGPARVRDLFAQARAQAPSIIFIDEIDAIGRARGRGGFAGGNDERENTLNQLLVEMDGFATTQGVIVLAGTNRPDILDNALLRPGRFDRQISIDRPDITGREQIFRIHLAKLKLDKPVEFFSERLAALSPGFAGADIANVCNEAALIAARAAKDFVSMVDFEAATDRVIGGLEKKNKVISVVERKTVAFHEAGHAVVAWFLEYAEPLLKVSIVPRGTAALGFAQYLPNENLLMTMEQMHDMMCMALGGRAAEQIMLGKISTGAQNDLERITKMAYAQVAIYGMNKKVGLVSFPAEDGQFNKPYSDETAQLIDKEVREMVNAAYERTLALLTEKKDLVEKLALTLLDKEVVNSEDLTEILGERPYRSAELRNIDKFRDGFAKKIEDAAAAVKDVAAAAAQEASKLGKQVGGPDLEGKVVAT</sequence>